<dbReference type="GO" id="GO:0016020">
    <property type="term" value="C:membrane"/>
    <property type="evidence" value="ECO:0007669"/>
    <property type="project" value="InterPro"/>
</dbReference>
<dbReference type="EC" id="3.4.21.-" evidence="5"/>
<dbReference type="PANTHER" id="PTHR34596">
    <property type="entry name" value="CHITOPORIN"/>
    <property type="match status" value="1"/>
</dbReference>
<gene>
    <name evidence="5" type="primary">oprD_4</name>
    <name evidence="5" type="ORF">PS922_02205</name>
</gene>
<dbReference type="InterPro" id="IPR005318">
    <property type="entry name" value="OM_porin_bac"/>
</dbReference>
<evidence type="ECO:0000313" key="6">
    <source>
        <dbReference type="Proteomes" id="UP000325565"/>
    </source>
</evidence>
<feature type="chain" id="PRO_5022898215" evidence="4">
    <location>
        <begin position="21"/>
        <end position="432"/>
    </location>
</feature>
<sequence length="432" mass="47162" precursor="true">MSGKYYGAIALAGLSTMASAAPDEKTSSFVDDSHLTVTARNFYFLRDYRNAPNRSNNGEEWAQGFIADFASGYTPGVIGFGVDAQATLGVKLDSGPGRSGRGLLAVDEDGEPRDDFSKINGAFKAKVGETVIKYGSQMPTSPVFATGTARLLPSTTEGWSILSNDIKDVTVDIGHFTRGTGGASTNRDGSFFTSYGGTEFNAATFAGFTYKPISDLSLTLYGAKYEDLWKQAYVNANYNLVLSNQQALNFDFNAYDTKDTGNSKAGKIDVLAWSFATSYSVSAHKFTLAYQQIDGDEPYDYLLQDGGNAGNSVWLNNSVQYSDFNGPNEKSVQARYDMNMETYGVPGLTFMVRYVTGFDIDGSKADPNGAYAGLYGADEKHWERDIEVKYVVQSGPAKDLSFRVRQATHRASSFDNDIDEVRIITEYPLNIF</sequence>
<dbReference type="PANTHER" id="PTHR34596:SF2">
    <property type="entry name" value="CHITOPORIN"/>
    <property type="match status" value="1"/>
</dbReference>
<reference evidence="5 6" key="1">
    <citation type="submission" date="2019-09" db="EMBL/GenBank/DDBJ databases">
        <authorList>
            <person name="Chandra G."/>
            <person name="Truman W A."/>
        </authorList>
    </citation>
    <scope>NUCLEOTIDE SEQUENCE [LARGE SCALE GENOMIC DNA]</scope>
    <source>
        <strain evidence="5">PS922</strain>
    </source>
</reference>
<feature type="signal peptide" evidence="4">
    <location>
        <begin position="1"/>
        <end position="20"/>
    </location>
</feature>
<dbReference type="RefSeq" id="WP_154863307.1">
    <property type="nucleotide sequence ID" value="NZ_CABVJB010000003.1"/>
</dbReference>
<evidence type="ECO:0000256" key="4">
    <source>
        <dbReference type="SAM" id="SignalP"/>
    </source>
</evidence>
<dbReference type="EMBL" id="CABVJB010000003">
    <property type="protein sequence ID" value="VVP85221.1"/>
    <property type="molecule type" value="Genomic_DNA"/>
</dbReference>
<keyword evidence="2" id="KW-0813">Transport</keyword>
<dbReference type="GO" id="GO:0015288">
    <property type="term" value="F:porin activity"/>
    <property type="evidence" value="ECO:0007669"/>
    <property type="project" value="TreeGrafter"/>
</dbReference>
<dbReference type="Pfam" id="PF03573">
    <property type="entry name" value="OprD"/>
    <property type="match status" value="1"/>
</dbReference>
<organism evidence="5 6">
    <name type="scientific">Pseudomonas fluorescens</name>
    <dbReference type="NCBI Taxonomy" id="294"/>
    <lineage>
        <taxon>Bacteria</taxon>
        <taxon>Pseudomonadati</taxon>
        <taxon>Pseudomonadota</taxon>
        <taxon>Gammaproteobacteria</taxon>
        <taxon>Pseudomonadales</taxon>
        <taxon>Pseudomonadaceae</taxon>
        <taxon>Pseudomonas</taxon>
    </lineage>
</organism>
<accession>A0A5E7SEL5</accession>
<dbReference type="GO" id="GO:0016787">
    <property type="term" value="F:hydrolase activity"/>
    <property type="evidence" value="ECO:0007669"/>
    <property type="project" value="UniProtKB-KW"/>
</dbReference>
<name>A0A5E7SEL5_PSEFL</name>
<evidence type="ECO:0000256" key="2">
    <source>
        <dbReference type="ARBA" id="ARBA00022448"/>
    </source>
</evidence>
<evidence type="ECO:0000313" key="5">
    <source>
        <dbReference type="EMBL" id="VVP85221.1"/>
    </source>
</evidence>
<keyword evidence="3 4" id="KW-0732">Signal</keyword>
<keyword evidence="5" id="KW-0378">Hydrolase</keyword>
<dbReference type="Proteomes" id="UP000325565">
    <property type="component" value="Unassembled WGS sequence"/>
</dbReference>
<proteinExistence type="inferred from homology"/>
<evidence type="ECO:0000256" key="1">
    <source>
        <dbReference type="ARBA" id="ARBA00009075"/>
    </source>
</evidence>
<dbReference type="Gene3D" id="2.40.160.10">
    <property type="entry name" value="Porin"/>
    <property type="match status" value="1"/>
</dbReference>
<evidence type="ECO:0000256" key="3">
    <source>
        <dbReference type="ARBA" id="ARBA00022729"/>
    </source>
</evidence>
<protein>
    <submittedName>
        <fullName evidence="5">Porin D</fullName>
        <ecNumber evidence="5">3.4.21.-</ecNumber>
    </submittedName>
</protein>
<comment type="similarity">
    <text evidence="1">Belongs to the outer membrane porin (Opr) (TC 1.B.25) family.</text>
</comment>
<dbReference type="AlphaFoldDB" id="A0A5E7SEL5"/>
<dbReference type="InterPro" id="IPR023614">
    <property type="entry name" value="Porin_dom_sf"/>
</dbReference>